<dbReference type="RefSeq" id="WP_048195318.1">
    <property type="nucleotide sequence ID" value="NZ_CAAGSM010000001.1"/>
</dbReference>
<dbReference type="AlphaFoldDB" id="A0A099SYU2"/>
<dbReference type="Proteomes" id="UP000029859">
    <property type="component" value="Unassembled WGS sequence"/>
</dbReference>
<dbReference type="InterPro" id="IPR008201">
    <property type="entry name" value="HepT-like"/>
</dbReference>
<dbReference type="OrthoDB" id="318716at2157"/>
<evidence type="ECO:0000256" key="2">
    <source>
        <dbReference type="ARBA" id="ARBA00022649"/>
    </source>
</evidence>
<accession>A0A099SYU2</accession>
<dbReference type="EMBL" id="JRHO01000014">
    <property type="protein sequence ID" value="KGK98075.1"/>
    <property type="molecule type" value="Genomic_DNA"/>
</dbReference>
<evidence type="ECO:0008006" key="8">
    <source>
        <dbReference type="Google" id="ProtNLM"/>
    </source>
</evidence>
<evidence type="ECO:0000256" key="4">
    <source>
        <dbReference type="ARBA" id="ARBA00022741"/>
    </source>
</evidence>
<comment type="caution">
    <text evidence="6">The sequence shown here is derived from an EMBL/GenBank/DDBJ whole genome shotgun (WGS) entry which is preliminary data.</text>
</comment>
<proteinExistence type="predicted"/>
<dbReference type="PANTHER" id="PTHR34139:SF1">
    <property type="entry name" value="RNASE MJ1380-RELATED"/>
    <property type="match status" value="1"/>
</dbReference>
<dbReference type="Pfam" id="PF01934">
    <property type="entry name" value="HepT-like"/>
    <property type="match status" value="1"/>
</dbReference>
<protein>
    <recommendedName>
        <fullName evidence="8">DUF86 domain-containing protein</fullName>
    </recommendedName>
</protein>
<dbReference type="GO" id="GO:0016787">
    <property type="term" value="F:hydrolase activity"/>
    <property type="evidence" value="ECO:0007669"/>
    <property type="project" value="UniProtKB-KW"/>
</dbReference>
<dbReference type="GO" id="GO:0000166">
    <property type="term" value="F:nucleotide binding"/>
    <property type="evidence" value="ECO:0007669"/>
    <property type="project" value="UniProtKB-KW"/>
</dbReference>
<keyword evidence="4" id="KW-0547">Nucleotide-binding</keyword>
<evidence type="ECO:0000256" key="1">
    <source>
        <dbReference type="ARBA" id="ARBA00022553"/>
    </source>
</evidence>
<sequence length="113" mass="12971">MIRSSVDHLEDIRSAIDDILTFVEGYTYEHFEDDKKTQYAVIRALEVIGEASKNVSSDVRSQYPSVPWREMASMRDRLIHAYFGVDTRIVWDTIQQDLLSLGTSISSILDDLD</sequence>
<keyword evidence="7" id="KW-1185">Reference proteome</keyword>
<dbReference type="GO" id="GO:0110001">
    <property type="term" value="C:toxin-antitoxin complex"/>
    <property type="evidence" value="ECO:0007669"/>
    <property type="project" value="InterPro"/>
</dbReference>
<keyword evidence="5" id="KW-0378">Hydrolase</keyword>
<dbReference type="PANTHER" id="PTHR34139">
    <property type="entry name" value="UPF0331 PROTEIN MJ0127"/>
    <property type="match status" value="1"/>
</dbReference>
<dbReference type="GO" id="GO:0004540">
    <property type="term" value="F:RNA nuclease activity"/>
    <property type="evidence" value="ECO:0007669"/>
    <property type="project" value="InterPro"/>
</dbReference>
<evidence type="ECO:0000256" key="3">
    <source>
        <dbReference type="ARBA" id="ARBA00022722"/>
    </source>
</evidence>
<evidence type="ECO:0000313" key="7">
    <source>
        <dbReference type="Proteomes" id="UP000029859"/>
    </source>
</evidence>
<name>A0A099SYU2_METMT</name>
<evidence type="ECO:0000313" key="6">
    <source>
        <dbReference type="EMBL" id="KGK98075.1"/>
    </source>
</evidence>
<keyword evidence="2" id="KW-1277">Toxin-antitoxin system</keyword>
<gene>
    <name evidence="6" type="ORF">LI82_10060</name>
</gene>
<reference evidence="6 7" key="1">
    <citation type="submission" date="2014-09" db="EMBL/GenBank/DDBJ databases">
        <title>Draft genome sequence of an obligately methylotrophic methanogen, Methanococcoides methylutens, isolated from marine sediment.</title>
        <authorList>
            <person name="Guan Y."/>
            <person name="Ngugi D.K."/>
            <person name="Blom J."/>
            <person name="Ali S."/>
            <person name="Ferry J.G."/>
            <person name="Stingl U."/>
        </authorList>
    </citation>
    <scope>NUCLEOTIDE SEQUENCE [LARGE SCALE GENOMIC DNA]</scope>
    <source>
        <strain evidence="6 7">DSM 2657</strain>
    </source>
</reference>
<keyword evidence="3" id="KW-0540">Nuclease</keyword>
<dbReference type="InterPro" id="IPR051813">
    <property type="entry name" value="HepT_RNase_toxin"/>
</dbReference>
<organism evidence="6 7">
    <name type="scientific">Methanococcoides methylutens</name>
    <dbReference type="NCBI Taxonomy" id="2226"/>
    <lineage>
        <taxon>Archaea</taxon>
        <taxon>Methanobacteriati</taxon>
        <taxon>Methanobacteriota</taxon>
        <taxon>Stenosarchaea group</taxon>
        <taxon>Methanomicrobia</taxon>
        <taxon>Methanosarcinales</taxon>
        <taxon>Methanosarcinaceae</taxon>
        <taxon>Methanococcoides</taxon>
    </lineage>
</organism>
<evidence type="ECO:0000256" key="5">
    <source>
        <dbReference type="ARBA" id="ARBA00022801"/>
    </source>
</evidence>
<keyword evidence="1" id="KW-0597">Phosphoprotein</keyword>